<dbReference type="InterPro" id="IPR036366">
    <property type="entry name" value="PGBDSf"/>
</dbReference>
<evidence type="ECO:0000259" key="4">
    <source>
        <dbReference type="Pfam" id="PF20171"/>
    </source>
</evidence>
<dbReference type="SUPFAM" id="SSF47090">
    <property type="entry name" value="PGBD-like"/>
    <property type="match status" value="1"/>
</dbReference>
<dbReference type="Proteomes" id="UP000767446">
    <property type="component" value="Unassembled WGS sequence"/>
</dbReference>
<dbReference type="Pfam" id="PF20171">
    <property type="entry name" value="OpcA_G6PD_C"/>
    <property type="match status" value="1"/>
</dbReference>
<dbReference type="NCBIfam" id="TIGR00534">
    <property type="entry name" value="OpcA"/>
    <property type="match status" value="1"/>
</dbReference>
<feature type="coiled-coil region" evidence="1">
    <location>
        <begin position="100"/>
        <end position="127"/>
    </location>
</feature>
<feature type="domain" description="Peptidoglycan binding-like" evidence="2">
    <location>
        <begin position="61"/>
        <end position="110"/>
    </location>
</feature>
<evidence type="ECO:0000259" key="2">
    <source>
        <dbReference type="Pfam" id="PF01471"/>
    </source>
</evidence>
<feature type="domain" description="Glucose-6-phosphate dehydrogenase assembly protein OpcA N-terminal" evidence="3">
    <location>
        <begin position="144"/>
        <end position="261"/>
    </location>
</feature>
<dbReference type="PANTHER" id="PTHR38658">
    <property type="entry name" value="OXPP CYCLE PROTEIN OPCA-RELATED"/>
    <property type="match status" value="1"/>
</dbReference>
<feature type="domain" description="Glucose-6-phosphate dehydrogenase assembly protein OpcA C-terminal" evidence="4">
    <location>
        <begin position="269"/>
        <end position="446"/>
    </location>
</feature>
<dbReference type="AlphaFoldDB" id="A0A941GPJ4"/>
<sequence length="456" mass="49951">MTKRTDSPPLVSLQAPKDVSIDYIESELRAIWQMYGATGDSGPAATRATTFSFIVYEPEASQQLLAALGFYTGPVDGIAGPRTTAAIKAAQKSYGMEVTGKSNEELLDKLREEFAQAKEEGKLTAANKIAAKQYSPDLEGAGVADAIAASNPCRIITLCPTTGEDEGVTAQVSAYCPVNKRSQTTLVCCEYITLRGTAAALERIGGVISELTISELPKFVWWKATPEPDYSLFKRLVAQSDHVIFDSSNFNDPEADLFKLTELVEGGMAIADLNWGRLAPWQELAAEAFDPPERREAIWEVDRVTIDYEKGNPTQALMYLGWLASRLQWQPVAMKSEGGDYDIRRVKFTNQDQRPVEVELAGIPVAEVGDVLGDLISLKLTSTNLNADCCTVLCSETMGCMRMEAGGGAQSCRIQQVTPLFDQKTETLLGQQLQRWGSDLLYEESMSMTHKIIKLS</sequence>
<reference evidence="5" key="1">
    <citation type="submission" date="2021-02" db="EMBL/GenBank/DDBJ databases">
        <title>Metagenome analyses of Stigonema ocellatum DSM 106950, Chlorogloea purpurea SAG 13.99 and Gomphosphaeria aponina DSM 107014.</title>
        <authorList>
            <person name="Marter P."/>
            <person name="Huang S."/>
        </authorList>
    </citation>
    <scope>NUCLEOTIDE SEQUENCE</scope>
    <source>
        <strain evidence="5">JP213</strain>
    </source>
</reference>
<dbReference type="InterPro" id="IPR036365">
    <property type="entry name" value="PGBD-like_sf"/>
</dbReference>
<evidence type="ECO:0000313" key="5">
    <source>
        <dbReference type="EMBL" id="MBR8826681.1"/>
    </source>
</evidence>
<dbReference type="InterPro" id="IPR046801">
    <property type="entry name" value="OpcA_G6PD_N"/>
</dbReference>
<evidence type="ECO:0000256" key="1">
    <source>
        <dbReference type="SAM" id="Coils"/>
    </source>
</evidence>
<accession>A0A941GPJ4</accession>
<organism evidence="5 6">
    <name type="scientific">Gomphosphaeria aponina SAG 52.96 = DSM 107014</name>
    <dbReference type="NCBI Taxonomy" id="1521640"/>
    <lineage>
        <taxon>Bacteria</taxon>
        <taxon>Bacillati</taxon>
        <taxon>Cyanobacteriota</taxon>
        <taxon>Cyanophyceae</taxon>
        <taxon>Oscillatoriophycideae</taxon>
        <taxon>Chroococcales</taxon>
        <taxon>Gomphosphaeriaceae</taxon>
        <taxon>Gomphosphaeria</taxon>
    </lineage>
</organism>
<evidence type="ECO:0000259" key="3">
    <source>
        <dbReference type="Pfam" id="PF10128"/>
    </source>
</evidence>
<protein>
    <submittedName>
        <fullName evidence="5">Glucose-6-phosphate dehydrogenase assembly protein OpcA</fullName>
    </submittedName>
</protein>
<keyword evidence="1" id="KW-0175">Coiled coil</keyword>
<dbReference type="InterPro" id="IPR004555">
    <property type="entry name" value="G6PDH_assembly_OpcA"/>
</dbReference>
<gene>
    <name evidence="5" type="primary">opcA</name>
    <name evidence="5" type="ORF">DSM107014_02050</name>
</gene>
<dbReference type="Pfam" id="PF01471">
    <property type="entry name" value="PG_binding_1"/>
    <property type="match status" value="1"/>
</dbReference>
<comment type="caution">
    <text evidence="5">The sequence shown here is derived from an EMBL/GenBank/DDBJ whole genome shotgun (WGS) entry which is preliminary data.</text>
</comment>
<name>A0A941GPJ4_9CHRO</name>
<proteinExistence type="predicted"/>
<dbReference type="EMBL" id="JADQBC010000008">
    <property type="protein sequence ID" value="MBR8826681.1"/>
    <property type="molecule type" value="Genomic_DNA"/>
</dbReference>
<dbReference type="PANTHER" id="PTHR38658:SF1">
    <property type="entry name" value="OXPP CYCLE PROTEIN OPCA-RELATED"/>
    <property type="match status" value="1"/>
</dbReference>
<evidence type="ECO:0000313" key="6">
    <source>
        <dbReference type="Proteomes" id="UP000767446"/>
    </source>
</evidence>
<dbReference type="Pfam" id="PF10128">
    <property type="entry name" value="OpcA_G6PD_assem"/>
    <property type="match status" value="1"/>
</dbReference>
<dbReference type="InterPro" id="IPR002477">
    <property type="entry name" value="Peptidoglycan-bd-like"/>
</dbReference>
<dbReference type="InterPro" id="IPR046802">
    <property type="entry name" value="OpcA_G6PD_C"/>
</dbReference>
<dbReference type="Gene3D" id="1.10.101.10">
    <property type="entry name" value="PGBD-like superfamily/PGBD"/>
    <property type="match status" value="1"/>
</dbReference>